<accession>A0A1M4ZDH2</accession>
<dbReference type="AlphaFoldDB" id="A0A1M4ZDH2"/>
<reference evidence="4" key="1">
    <citation type="submission" date="2016-11" db="EMBL/GenBank/DDBJ databases">
        <authorList>
            <person name="Varghese N."/>
            <person name="Submissions S."/>
        </authorList>
    </citation>
    <scope>NUCLEOTIDE SEQUENCE [LARGE SCALE GENOMIC DNA]</scope>
    <source>
        <strain evidence="4">DSM 17539</strain>
    </source>
</reference>
<dbReference type="OrthoDB" id="981626at2"/>
<dbReference type="InterPro" id="IPR036249">
    <property type="entry name" value="Thioredoxin-like_sf"/>
</dbReference>
<name>A0A1M4ZDH2_9FLAO</name>
<evidence type="ECO:0000313" key="3">
    <source>
        <dbReference type="EMBL" id="SHF15832.1"/>
    </source>
</evidence>
<dbReference type="EMBL" id="FQUX01000002">
    <property type="protein sequence ID" value="SHF15832.1"/>
    <property type="molecule type" value="Genomic_DNA"/>
</dbReference>
<dbReference type="PANTHER" id="PTHR15337">
    <property type="entry name" value="ANTERIOR GRADIENT PROTEIN-RELATED"/>
    <property type="match status" value="1"/>
</dbReference>
<gene>
    <name evidence="3" type="ORF">SAMN03080594_102783</name>
</gene>
<keyword evidence="1 2" id="KW-0732">Signal</keyword>
<proteinExistence type="predicted"/>
<protein>
    <submittedName>
        <fullName evidence="3">Thioredoxin-like</fullName>
    </submittedName>
</protein>
<dbReference type="Pfam" id="PF13899">
    <property type="entry name" value="Thioredoxin_7"/>
    <property type="match status" value="1"/>
</dbReference>
<sequence length="152" mass="17542">MKKIFLLLLFPFLVHAQNNSADIKETDWLTDYANAQEVAKKTNSNILMYFTGSDWCSPCKALKKDLFDTNQFKEVAKDYVLLYVDLPRKKELLSAEEMKQNKALLSQWNKKGIFPLISLVSTEEKELASLSGYGSKVDVEKYLDFLRKNSKM</sequence>
<organism evidence="3 4">
    <name type="scientific">Arenibacter palladensis</name>
    <dbReference type="NCBI Taxonomy" id="237373"/>
    <lineage>
        <taxon>Bacteria</taxon>
        <taxon>Pseudomonadati</taxon>
        <taxon>Bacteroidota</taxon>
        <taxon>Flavobacteriia</taxon>
        <taxon>Flavobacteriales</taxon>
        <taxon>Flavobacteriaceae</taxon>
        <taxon>Arenibacter</taxon>
    </lineage>
</organism>
<dbReference type="RefSeq" id="WP_072861568.1">
    <property type="nucleotide sequence ID" value="NZ_FQUX01000002.1"/>
</dbReference>
<evidence type="ECO:0000256" key="2">
    <source>
        <dbReference type="SAM" id="SignalP"/>
    </source>
</evidence>
<dbReference type="Proteomes" id="UP000184406">
    <property type="component" value="Unassembled WGS sequence"/>
</dbReference>
<dbReference type="PANTHER" id="PTHR15337:SF11">
    <property type="entry name" value="THIOREDOXIN DOMAIN-CONTAINING PROTEIN"/>
    <property type="match status" value="1"/>
</dbReference>
<dbReference type="Gene3D" id="3.40.30.10">
    <property type="entry name" value="Glutaredoxin"/>
    <property type="match status" value="1"/>
</dbReference>
<dbReference type="SUPFAM" id="SSF52833">
    <property type="entry name" value="Thioredoxin-like"/>
    <property type="match status" value="1"/>
</dbReference>
<evidence type="ECO:0000256" key="1">
    <source>
        <dbReference type="ARBA" id="ARBA00022729"/>
    </source>
</evidence>
<feature type="signal peptide" evidence="2">
    <location>
        <begin position="1"/>
        <end position="16"/>
    </location>
</feature>
<evidence type="ECO:0000313" key="4">
    <source>
        <dbReference type="Proteomes" id="UP000184406"/>
    </source>
</evidence>
<keyword evidence="4" id="KW-1185">Reference proteome</keyword>
<feature type="chain" id="PRO_5013041913" evidence="2">
    <location>
        <begin position="17"/>
        <end position="152"/>
    </location>
</feature>
<dbReference type="InterPro" id="IPR051099">
    <property type="entry name" value="AGR/TXD"/>
</dbReference>